<organism evidence="2 3">
    <name type="scientific">Treponema lecithinolyticum ATCC 700332</name>
    <dbReference type="NCBI Taxonomy" id="1321815"/>
    <lineage>
        <taxon>Bacteria</taxon>
        <taxon>Pseudomonadati</taxon>
        <taxon>Spirochaetota</taxon>
        <taxon>Spirochaetia</taxon>
        <taxon>Spirochaetales</taxon>
        <taxon>Treponemataceae</taxon>
        <taxon>Treponema</taxon>
    </lineage>
</organism>
<proteinExistence type="predicted"/>
<keyword evidence="3" id="KW-1185">Reference proteome</keyword>
<comment type="caution">
    <text evidence="2">The sequence shown here is derived from an EMBL/GenBank/DDBJ whole genome shotgun (WGS) entry which is preliminary data.</text>
</comment>
<reference evidence="2 3" key="1">
    <citation type="submission" date="2013-08" db="EMBL/GenBank/DDBJ databases">
        <authorList>
            <person name="Weinstock G."/>
            <person name="Sodergren E."/>
            <person name="Wylie T."/>
            <person name="Fulton L."/>
            <person name="Fulton R."/>
            <person name="Fronick C."/>
            <person name="O'Laughlin M."/>
            <person name="Godfrey J."/>
            <person name="Miner T."/>
            <person name="Herter B."/>
            <person name="Appelbaum E."/>
            <person name="Cordes M."/>
            <person name="Lek S."/>
            <person name="Wollam A."/>
            <person name="Pepin K.H."/>
            <person name="Palsikar V.B."/>
            <person name="Mitreva M."/>
            <person name="Wilson R.K."/>
        </authorList>
    </citation>
    <scope>NUCLEOTIDE SEQUENCE [LARGE SCALE GENOMIC DNA]</scope>
    <source>
        <strain evidence="2 3">ATCC 700332</strain>
    </source>
</reference>
<keyword evidence="1" id="KW-1133">Transmembrane helix</keyword>
<protein>
    <submittedName>
        <fullName evidence="2">Uncharacterized protein</fullName>
    </submittedName>
</protein>
<evidence type="ECO:0000256" key="1">
    <source>
        <dbReference type="SAM" id="Phobius"/>
    </source>
</evidence>
<sequence length="101" mass="10957">MVYTDMILYVIKLVLGGTAAFLAIMLGSKTRDAAWIMLVAGTLIGYAGLIYDMLCIFGIIDPVSVLPFSAAGIPPISLFFAVVPPLFFISAFLIVIKRKRL</sequence>
<accession>A0ABN0NZ08</accession>
<dbReference type="RefSeq" id="WP_021687427.1">
    <property type="nucleotide sequence ID" value="NZ_KI260566.1"/>
</dbReference>
<dbReference type="EMBL" id="AWVH01000030">
    <property type="protein sequence ID" value="ERJ93216.1"/>
    <property type="molecule type" value="Genomic_DNA"/>
</dbReference>
<dbReference type="Proteomes" id="UP000016649">
    <property type="component" value="Unassembled WGS sequence"/>
</dbReference>
<feature type="transmembrane region" description="Helical" evidence="1">
    <location>
        <begin position="6"/>
        <end position="26"/>
    </location>
</feature>
<evidence type="ECO:0000313" key="3">
    <source>
        <dbReference type="Proteomes" id="UP000016649"/>
    </source>
</evidence>
<keyword evidence="1" id="KW-0472">Membrane</keyword>
<evidence type="ECO:0000313" key="2">
    <source>
        <dbReference type="EMBL" id="ERJ93216.1"/>
    </source>
</evidence>
<name>A0ABN0NZ08_TRELE</name>
<gene>
    <name evidence="2" type="ORF">HMPREF9193_01217</name>
</gene>
<feature type="transmembrane region" description="Helical" evidence="1">
    <location>
        <begin position="72"/>
        <end position="96"/>
    </location>
</feature>
<feature type="transmembrane region" description="Helical" evidence="1">
    <location>
        <begin position="33"/>
        <end position="60"/>
    </location>
</feature>
<keyword evidence="1" id="KW-0812">Transmembrane</keyword>